<dbReference type="GO" id="GO:0005509">
    <property type="term" value="F:calcium ion binding"/>
    <property type="evidence" value="ECO:0007669"/>
    <property type="project" value="InterPro"/>
</dbReference>
<feature type="compositionally biased region" description="Basic residues" evidence="2">
    <location>
        <begin position="317"/>
        <end position="353"/>
    </location>
</feature>
<name>A0A813FRM2_POLGL</name>
<feature type="compositionally biased region" description="Low complexity" evidence="2">
    <location>
        <begin position="279"/>
        <end position="300"/>
    </location>
</feature>
<dbReference type="InterPro" id="IPR018247">
    <property type="entry name" value="EF_Hand_1_Ca_BS"/>
</dbReference>
<dbReference type="InterPro" id="IPR011992">
    <property type="entry name" value="EF-hand-dom_pair"/>
</dbReference>
<proteinExistence type="predicted"/>
<dbReference type="OrthoDB" id="26525at2759"/>
<feature type="domain" description="EF-hand" evidence="4">
    <location>
        <begin position="216"/>
        <end position="251"/>
    </location>
</feature>
<keyword evidence="1" id="KW-0106">Calcium</keyword>
<dbReference type="Pfam" id="PF13499">
    <property type="entry name" value="EF-hand_7"/>
    <property type="match status" value="1"/>
</dbReference>
<dbReference type="InterPro" id="IPR002048">
    <property type="entry name" value="EF_hand_dom"/>
</dbReference>
<evidence type="ECO:0000256" key="2">
    <source>
        <dbReference type="SAM" id="MobiDB-lite"/>
    </source>
</evidence>
<evidence type="ECO:0000256" key="3">
    <source>
        <dbReference type="SAM" id="SignalP"/>
    </source>
</evidence>
<keyword evidence="6" id="KW-1185">Reference proteome</keyword>
<dbReference type="CDD" id="cd00051">
    <property type="entry name" value="EFh"/>
    <property type="match status" value="1"/>
</dbReference>
<keyword evidence="3" id="KW-0732">Signal</keyword>
<feature type="compositionally biased region" description="Polar residues" evidence="2">
    <location>
        <begin position="382"/>
        <end position="391"/>
    </location>
</feature>
<dbReference type="PROSITE" id="PS00018">
    <property type="entry name" value="EF_HAND_1"/>
    <property type="match status" value="2"/>
</dbReference>
<dbReference type="PROSITE" id="PS50222">
    <property type="entry name" value="EF_HAND_2"/>
    <property type="match status" value="1"/>
</dbReference>
<feature type="region of interest" description="Disordered" evidence="2">
    <location>
        <begin position="274"/>
        <end position="391"/>
    </location>
</feature>
<protein>
    <recommendedName>
        <fullName evidence="4">EF-hand domain-containing protein</fullName>
    </recommendedName>
</protein>
<sequence length="391" mass="41208">MATTRGRLQGRAPFLYVRQVALVAVLLQIVVNLQGCEVKTTMVPDDYCPCATTTMSTSTMLGRSTTVAATVTTVTTTVDSSPTAVPVATTTVDSTTVASTMTTATTTVDSSPTAVPVVTTTVGSDRRLQDRRAQAATTTVVSKCDCKTDLFGGKTTTAEKVAETAGTTTADGSNLRGVVAGTTTISTTTVGSSDAAAEFVSKINELISAVKAIFRKSDTDVKAVFRKSDTNNDGRLSIDEMTSLVRALDMPVEYTEAVFKEIDKSGDGFIEYGELTMESPGRPTSAAASSAAPSTTVKSSHISAEAQTTSTTSVGSPRRRAVSSRRRRAVSSPRRRAVVSPRRRAVVSPRRRAAATTVDSARRRATATTEDSARRRAPAAATTNETNQHQR</sequence>
<evidence type="ECO:0000313" key="5">
    <source>
        <dbReference type="EMBL" id="CAE8616718.1"/>
    </source>
</evidence>
<evidence type="ECO:0000259" key="4">
    <source>
        <dbReference type="PROSITE" id="PS50222"/>
    </source>
</evidence>
<evidence type="ECO:0000256" key="1">
    <source>
        <dbReference type="ARBA" id="ARBA00022837"/>
    </source>
</evidence>
<dbReference type="SUPFAM" id="SSF47473">
    <property type="entry name" value="EF-hand"/>
    <property type="match status" value="1"/>
</dbReference>
<accession>A0A813FRM2</accession>
<organism evidence="5 6">
    <name type="scientific">Polarella glacialis</name>
    <name type="common">Dinoflagellate</name>
    <dbReference type="NCBI Taxonomy" id="89957"/>
    <lineage>
        <taxon>Eukaryota</taxon>
        <taxon>Sar</taxon>
        <taxon>Alveolata</taxon>
        <taxon>Dinophyceae</taxon>
        <taxon>Suessiales</taxon>
        <taxon>Suessiaceae</taxon>
        <taxon>Polarella</taxon>
    </lineage>
</organism>
<dbReference type="EMBL" id="CAJNNV010025943">
    <property type="protein sequence ID" value="CAE8616718.1"/>
    <property type="molecule type" value="Genomic_DNA"/>
</dbReference>
<comment type="caution">
    <text evidence="5">The sequence shown here is derived from an EMBL/GenBank/DDBJ whole genome shotgun (WGS) entry which is preliminary data.</text>
</comment>
<reference evidence="5" key="1">
    <citation type="submission" date="2021-02" db="EMBL/GenBank/DDBJ databases">
        <authorList>
            <person name="Dougan E. K."/>
            <person name="Rhodes N."/>
            <person name="Thang M."/>
            <person name="Chan C."/>
        </authorList>
    </citation>
    <scope>NUCLEOTIDE SEQUENCE</scope>
</reference>
<dbReference type="AlphaFoldDB" id="A0A813FRM2"/>
<dbReference type="Gene3D" id="1.10.238.10">
    <property type="entry name" value="EF-hand"/>
    <property type="match status" value="1"/>
</dbReference>
<feature type="compositionally biased region" description="Polar residues" evidence="2">
    <location>
        <begin position="301"/>
        <end position="315"/>
    </location>
</feature>
<gene>
    <name evidence="5" type="ORF">PGLA1383_LOCUS34389</name>
</gene>
<feature type="chain" id="PRO_5033021538" description="EF-hand domain-containing protein" evidence="3">
    <location>
        <begin position="36"/>
        <end position="391"/>
    </location>
</feature>
<evidence type="ECO:0000313" key="6">
    <source>
        <dbReference type="Proteomes" id="UP000654075"/>
    </source>
</evidence>
<dbReference type="SMART" id="SM00054">
    <property type="entry name" value="EFh"/>
    <property type="match status" value="2"/>
</dbReference>
<feature type="signal peptide" evidence="3">
    <location>
        <begin position="1"/>
        <end position="35"/>
    </location>
</feature>
<dbReference type="Proteomes" id="UP000654075">
    <property type="component" value="Unassembled WGS sequence"/>
</dbReference>